<comment type="caution">
    <text evidence="1">The sequence shown here is derived from an EMBL/GenBank/DDBJ whole genome shotgun (WGS) entry which is preliminary data.</text>
</comment>
<dbReference type="EMBL" id="VNJI01000025">
    <property type="protein sequence ID" value="TVY08240.1"/>
    <property type="molecule type" value="Genomic_DNA"/>
</dbReference>
<protein>
    <submittedName>
        <fullName evidence="1">Uncharacterized protein</fullName>
    </submittedName>
</protein>
<dbReference type="AlphaFoldDB" id="A0A559K7X7"/>
<organism evidence="1 2">
    <name type="scientific">Paenibacillus cremeus</name>
    <dbReference type="NCBI Taxonomy" id="2163881"/>
    <lineage>
        <taxon>Bacteria</taxon>
        <taxon>Bacillati</taxon>
        <taxon>Bacillota</taxon>
        <taxon>Bacilli</taxon>
        <taxon>Bacillales</taxon>
        <taxon>Paenibacillaceae</taxon>
        <taxon>Paenibacillus</taxon>
    </lineage>
</organism>
<evidence type="ECO:0000313" key="2">
    <source>
        <dbReference type="Proteomes" id="UP000317036"/>
    </source>
</evidence>
<sequence>MSWTESLHRLAAQLTDHRPSLYPTEELDDLNDIKIGKLSTSGFQGEGLTYALAVKSGLHLFNESLDRSHTLSQDIHNPTGSFWHGIMHRMEGDYSNAKYWFRMVHSHPIYPVLAEQAAAAIQEADLDEIRSSALRAQLAKLCAGGAWDPYLFVDLVEQQVTRARDEAGEALLMHIQWLEMRLLLEYSYTQSGGGGSLLG</sequence>
<name>A0A559K7X7_9BACL</name>
<accession>A0A559K7X7</accession>
<dbReference type="RefSeq" id="WP_144849961.1">
    <property type="nucleotide sequence ID" value="NZ_VNJI01000025.1"/>
</dbReference>
<keyword evidence="2" id="KW-1185">Reference proteome</keyword>
<gene>
    <name evidence="1" type="ORF">FPZ49_19390</name>
</gene>
<proteinExistence type="predicted"/>
<dbReference type="Proteomes" id="UP000317036">
    <property type="component" value="Unassembled WGS sequence"/>
</dbReference>
<evidence type="ECO:0000313" key="1">
    <source>
        <dbReference type="EMBL" id="TVY08240.1"/>
    </source>
</evidence>
<dbReference type="OrthoDB" id="370799at2"/>
<reference evidence="1 2" key="1">
    <citation type="submission" date="2019-07" db="EMBL/GenBank/DDBJ databases">
        <authorList>
            <person name="Kim J."/>
        </authorList>
    </citation>
    <scope>NUCLEOTIDE SEQUENCE [LARGE SCALE GENOMIC DNA]</scope>
    <source>
        <strain evidence="1 2">JC52</strain>
    </source>
</reference>